<reference evidence="2 4" key="2">
    <citation type="journal article" date="2014" name="BMC Genomics">
        <title>An improved genome release (version Mt4.0) for the model legume Medicago truncatula.</title>
        <authorList>
            <person name="Tang H."/>
            <person name="Krishnakumar V."/>
            <person name="Bidwell S."/>
            <person name="Rosen B."/>
            <person name="Chan A."/>
            <person name="Zhou S."/>
            <person name="Gentzbittel L."/>
            <person name="Childs K.L."/>
            <person name="Yandell M."/>
            <person name="Gundlach H."/>
            <person name="Mayer K.F."/>
            <person name="Schwartz D.C."/>
            <person name="Town C.D."/>
        </authorList>
    </citation>
    <scope>GENOME REANNOTATION</scope>
    <source>
        <strain evidence="3 4">cv. Jemalong A17</strain>
    </source>
</reference>
<dbReference type="Pfam" id="PF03140">
    <property type="entry name" value="DUF247"/>
    <property type="match status" value="1"/>
</dbReference>
<protein>
    <submittedName>
        <fullName evidence="2">DUF247 domain protein</fullName>
    </submittedName>
</protein>
<evidence type="ECO:0000313" key="4">
    <source>
        <dbReference type="Proteomes" id="UP000002051"/>
    </source>
</evidence>
<evidence type="ECO:0000313" key="3">
    <source>
        <dbReference type="EnsemblPlants" id="AES79435"/>
    </source>
</evidence>
<feature type="transmembrane region" description="Helical" evidence="1">
    <location>
        <begin position="455"/>
        <end position="477"/>
    </location>
</feature>
<dbReference type="AlphaFoldDB" id="G7L6J1"/>
<dbReference type="PANTHER" id="PTHR31170">
    <property type="entry name" value="BNAC04G53230D PROTEIN"/>
    <property type="match status" value="1"/>
</dbReference>
<proteinExistence type="predicted"/>
<keyword evidence="1" id="KW-1133">Transmembrane helix</keyword>
<keyword evidence="1" id="KW-0472">Membrane</keyword>
<dbReference type="PaxDb" id="3880-AES79435"/>
<reference evidence="2 4" key="1">
    <citation type="journal article" date="2011" name="Nature">
        <title>The Medicago genome provides insight into the evolution of rhizobial symbioses.</title>
        <authorList>
            <person name="Young N.D."/>
            <person name="Debelle F."/>
            <person name="Oldroyd G.E."/>
            <person name="Geurts R."/>
            <person name="Cannon S.B."/>
            <person name="Udvardi M.K."/>
            <person name="Benedito V.A."/>
            <person name="Mayer K.F."/>
            <person name="Gouzy J."/>
            <person name="Schoof H."/>
            <person name="Van de Peer Y."/>
            <person name="Proost S."/>
            <person name="Cook D.R."/>
            <person name="Meyers B.C."/>
            <person name="Spannagl M."/>
            <person name="Cheung F."/>
            <person name="De Mita S."/>
            <person name="Krishnakumar V."/>
            <person name="Gundlach H."/>
            <person name="Zhou S."/>
            <person name="Mudge J."/>
            <person name="Bharti A.K."/>
            <person name="Murray J.D."/>
            <person name="Naoumkina M.A."/>
            <person name="Rosen B."/>
            <person name="Silverstein K.A."/>
            <person name="Tang H."/>
            <person name="Rombauts S."/>
            <person name="Zhao P.X."/>
            <person name="Zhou P."/>
            <person name="Barbe V."/>
            <person name="Bardou P."/>
            <person name="Bechner M."/>
            <person name="Bellec A."/>
            <person name="Berger A."/>
            <person name="Berges H."/>
            <person name="Bidwell S."/>
            <person name="Bisseling T."/>
            <person name="Choisne N."/>
            <person name="Couloux A."/>
            <person name="Denny R."/>
            <person name="Deshpande S."/>
            <person name="Dai X."/>
            <person name="Doyle J.J."/>
            <person name="Dudez A.M."/>
            <person name="Farmer A.D."/>
            <person name="Fouteau S."/>
            <person name="Franken C."/>
            <person name="Gibelin C."/>
            <person name="Gish J."/>
            <person name="Goldstein S."/>
            <person name="Gonzalez A.J."/>
            <person name="Green P.J."/>
            <person name="Hallab A."/>
            <person name="Hartog M."/>
            <person name="Hua A."/>
            <person name="Humphray S.J."/>
            <person name="Jeong D.H."/>
            <person name="Jing Y."/>
            <person name="Jocker A."/>
            <person name="Kenton S.M."/>
            <person name="Kim D.J."/>
            <person name="Klee K."/>
            <person name="Lai H."/>
            <person name="Lang C."/>
            <person name="Lin S."/>
            <person name="Macmil S.L."/>
            <person name="Magdelenat G."/>
            <person name="Matthews L."/>
            <person name="McCorrison J."/>
            <person name="Monaghan E.L."/>
            <person name="Mun J.H."/>
            <person name="Najar F.Z."/>
            <person name="Nicholson C."/>
            <person name="Noirot C."/>
            <person name="O'Bleness M."/>
            <person name="Paule C.R."/>
            <person name="Poulain J."/>
            <person name="Prion F."/>
            <person name="Qin B."/>
            <person name="Qu C."/>
            <person name="Retzel E.F."/>
            <person name="Riddle C."/>
            <person name="Sallet E."/>
            <person name="Samain S."/>
            <person name="Samson N."/>
            <person name="Sanders I."/>
            <person name="Saurat O."/>
            <person name="Scarpelli C."/>
            <person name="Schiex T."/>
            <person name="Segurens B."/>
            <person name="Severin A.J."/>
            <person name="Sherrier D.J."/>
            <person name="Shi R."/>
            <person name="Sims S."/>
            <person name="Singer S.R."/>
            <person name="Sinharoy S."/>
            <person name="Sterck L."/>
            <person name="Viollet A."/>
            <person name="Wang B.B."/>
            <person name="Wang K."/>
            <person name="Wang M."/>
            <person name="Wang X."/>
            <person name="Warfsmann J."/>
            <person name="Weissenbach J."/>
            <person name="White D.D."/>
            <person name="White J.D."/>
            <person name="Wiley G.B."/>
            <person name="Wincker P."/>
            <person name="Xing Y."/>
            <person name="Yang L."/>
            <person name="Yao Z."/>
            <person name="Ying F."/>
            <person name="Zhai J."/>
            <person name="Zhou L."/>
            <person name="Zuber A."/>
            <person name="Denarie J."/>
            <person name="Dixon R.A."/>
            <person name="May G.D."/>
            <person name="Schwartz D.C."/>
            <person name="Rogers J."/>
            <person name="Quetier F."/>
            <person name="Town C.D."/>
            <person name="Roe B.A."/>
        </authorList>
    </citation>
    <scope>NUCLEOTIDE SEQUENCE [LARGE SCALE GENOMIC DNA]</scope>
    <source>
        <strain evidence="2">A17</strain>
        <strain evidence="3 4">cv. Jemalong A17</strain>
    </source>
</reference>
<dbReference type="EMBL" id="CM001223">
    <property type="protein sequence ID" value="AES79435.1"/>
    <property type="molecule type" value="Genomic_DNA"/>
</dbReference>
<dbReference type="InterPro" id="IPR004158">
    <property type="entry name" value="DUF247_pln"/>
</dbReference>
<gene>
    <name evidence="2" type="ordered locus">MTR_7g067300</name>
</gene>
<accession>G7L6J1</accession>
<dbReference type="EnsemblPlants" id="AES79435">
    <property type="protein sequence ID" value="AES79435"/>
    <property type="gene ID" value="MTR_7g067300"/>
</dbReference>
<evidence type="ECO:0000313" key="2">
    <source>
        <dbReference type="EMBL" id="AES79435.1"/>
    </source>
</evidence>
<keyword evidence="1" id="KW-0812">Transmembrane</keyword>
<keyword evidence="4" id="KW-1185">Reference proteome</keyword>
<dbReference type="Proteomes" id="UP000002051">
    <property type="component" value="Unassembled WGS sequence"/>
</dbReference>
<organism evidence="2 4">
    <name type="scientific">Medicago truncatula</name>
    <name type="common">Barrel medic</name>
    <name type="synonym">Medicago tribuloides</name>
    <dbReference type="NCBI Taxonomy" id="3880"/>
    <lineage>
        <taxon>Eukaryota</taxon>
        <taxon>Viridiplantae</taxon>
        <taxon>Streptophyta</taxon>
        <taxon>Embryophyta</taxon>
        <taxon>Tracheophyta</taxon>
        <taxon>Spermatophyta</taxon>
        <taxon>Magnoliopsida</taxon>
        <taxon>eudicotyledons</taxon>
        <taxon>Gunneridae</taxon>
        <taxon>Pentapetalae</taxon>
        <taxon>rosids</taxon>
        <taxon>fabids</taxon>
        <taxon>Fabales</taxon>
        <taxon>Fabaceae</taxon>
        <taxon>Papilionoideae</taxon>
        <taxon>50 kb inversion clade</taxon>
        <taxon>NPAAA clade</taxon>
        <taxon>Hologalegina</taxon>
        <taxon>IRL clade</taxon>
        <taxon>Trifolieae</taxon>
        <taxon>Medicago</taxon>
    </lineage>
</organism>
<evidence type="ECO:0000256" key="1">
    <source>
        <dbReference type="SAM" id="Phobius"/>
    </source>
</evidence>
<reference evidence="3" key="3">
    <citation type="submission" date="2015-04" db="UniProtKB">
        <authorList>
            <consortium name="EnsemblPlants"/>
        </authorList>
    </citation>
    <scope>IDENTIFICATION</scope>
    <source>
        <strain evidence="3">cv. Jemalong A17</strain>
    </source>
</reference>
<dbReference type="PANTHER" id="PTHR31170:SF20">
    <property type="entry name" value="DUF247 DOMAIN PROTEIN"/>
    <property type="match status" value="1"/>
</dbReference>
<name>G7L6J1_MEDTR</name>
<sequence>MNYWCHSVSESLNFDDLSQQSISVSIVPERLKKSKEDAYVPRVVSIGPRFKGSREDLLLMEDIKMRCMKHLFLRTREIKSVDISILLLDCSHHINEMEFSIRGSYVADINQINQTELAKIMLVDSLFLLELLISKGLYDELPCHLNCPSPALEVLRDEDVLSDLTLLENQIPISDEQNPEWENKINNLVPSVLGYSHDSPVQTTKGINLLDIVHLFVNGKGESTTRVEKEEDHVVLDIIDTTQSRTQLKLNRCALRLLTAGVAIKPNLPKFGGSIFFFIGNILCVNGKHLDLDHISEEVKLEGMDFKFKFEKGELEIEQLHITKTTKAKWCNLIAWEHLQTKARGGSGGCKFTLAALIFNGLICSEDDVQLLKDKKIVVDYVKMSNQELMEFFRAIAFGVDHEVVDSSGYIQMVDDINNYFDTFFLKRIWKIVSSSFTYRHHGWLFRFMNRNYNFVATVLSILTVVQTVYAILAYNFPK</sequence>
<dbReference type="HOGENOM" id="CLU_020188_0_5_1"/>